<dbReference type="PROSITE" id="PS50118">
    <property type="entry name" value="HMG_BOX_2"/>
    <property type="match status" value="1"/>
</dbReference>
<evidence type="ECO:0000313" key="3">
    <source>
        <dbReference type="EnsemblMetazoa" id="GAUT038683-PA"/>
    </source>
</evidence>
<dbReference type="Proteomes" id="UP000078200">
    <property type="component" value="Unassembled WGS sequence"/>
</dbReference>
<dbReference type="GO" id="GO:0005634">
    <property type="term" value="C:nucleus"/>
    <property type="evidence" value="ECO:0007669"/>
    <property type="project" value="UniProtKB-UniRule"/>
</dbReference>
<accession>A0A1A9VIM8</accession>
<dbReference type="GO" id="GO:0003677">
    <property type="term" value="F:DNA binding"/>
    <property type="evidence" value="ECO:0007669"/>
    <property type="project" value="UniProtKB-UniRule"/>
</dbReference>
<dbReference type="VEuPathDB" id="VectorBase:GAUT038683"/>
<organism evidence="3 4">
    <name type="scientific">Glossina austeni</name>
    <name type="common">Savannah tsetse fly</name>
    <dbReference type="NCBI Taxonomy" id="7395"/>
    <lineage>
        <taxon>Eukaryota</taxon>
        <taxon>Metazoa</taxon>
        <taxon>Ecdysozoa</taxon>
        <taxon>Arthropoda</taxon>
        <taxon>Hexapoda</taxon>
        <taxon>Insecta</taxon>
        <taxon>Pterygota</taxon>
        <taxon>Neoptera</taxon>
        <taxon>Endopterygota</taxon>
        <taxon>Diptera</taxon>
        <taxon>Brachycera</taxon>
        <taxon>Muscomorpha</taxon>
        <taxon>Hippoboscoidea</taxon>
        <taxon>Glossinidae</taxon>
        <taxon>Glossina</taxon>
    </lineage>
</organism>
<protein>
    <recommendedName>
        <fullName evidence="2">HMG box domain-containing protein</fullName>
    </recommendedName>
</protein>
<name>A0A1A9VIM8_GLOAU</name>
<dbReference type="EnsemblMetazoa" id="GAUT038683-RA">
    <property type="protein sequence ID" value="GAUT038683-PA"/>
    <property type="gene ID" value="GAUT038683"/>
</dbReference>
<proteinExistence type="predicted"/>
<dbReference type="AlphaFoldDB" id="A0A1A9VIM8"/>
<sequence length="121" mass="14307">MPSTMVVRQAEICRRAGLAWRGMSQEVKKPFRDWAKRNKKQPERVQKVYQVVPLQQPLRQPPFTFDVHCKRITVACYADHLLPKHIRVRPQRQYRSKGSEQGFNRKLISINDTIEQENGNH</sequence>
<evidence type="ECO:0000259" key="2">
    <source>
        <dbReference type="PROSITE" id="PS50118"/>
    </source>
</evidence>
<evidence type="ECO:0000313" key="4">
    <source>
        <dbReference type="Proteomes" id="UP000078200"/>
    </source>
</evidence>
<keyword evidence="1" id="KW-0238">DNA-binding</keyword>
<feature type="DNA-binding region" description="HMG box" evidence="1">
    <location>
        <begin position="1"/>
        <end position="50"/>
    </location>
</feature>
<evidence type="ECO:0000256" key="1">
    <source>
        <dbReference type="PROSITE-ProRule" id="PRU00267"/>
    </source>
</evidence>
<keyword evidence="1" id="KW-0539">Nucleus</keyword>
<keyword evidence="4" id="KW-1185">Reference proteome</keyword>
<feature type="domain" description="HMG box" evidence="2">
    <location>
        <begin position="1"/>
        <end position="50"/>
    </location>
</feature>
<reference evidence="3" key="1">
    <citation type="submission" date="2020-05" db="UniProtKB">
        <authorList>
            <consortium name="EnsemblMetazoa"/>
        </authorList>
    </citation>
    <scope>IDENTIFICATION</scope>
    <source>
        <strain evidence="3">TTRI</strain>
    </source>
</reference>
<dbReference type="InterPro" id="IPR009071">
    <property type="entry name" value="HMG_box_dom"/>
</dbReference>
<dbReference type="SUPFAM" id="SSF47095">
    <property type="entry name" value="HMG-box"/>
    <property type="match status" value="1"/>
</dbReference>
<dbReference type="Gene3D" id="1.10.30.10">
    <property type="entry name" value="High mobility group box domain"/>
    <property type="match status" value="1"/>
</dbReference>
<dbReference type="InterPro" id="IPR036910">
    <property type="entry name" value="HMG_box_dom_sf"/>
</dbReference>